<feature type="binding site" evidence="7">
    <location>
        <begin position="36"/>
        <end position="39"/>
    </location>
    <ligand>
        <name>NADP(+)</name>
        <dbReference type="ChEBI" id="CHEBI:58349"/>
    </ligand>
</feature>
<feature type="binding site" evidence="7">
    <location>
        <position position="212"/>
    </location>
    <ligand>
        <name>NADP(+)</name>
        <dbReference type="ChEBI" id="CHEBI:58349"/>
    </ligand>
</feature>
<dbReference type="SMART" id="SM00822">
    <property type="entry name" value="PKS_KR"/>
    <property type="match status" value="1"/>
</dbReference>
<keyword evidence="3 7" id="KW-0521">NADP</keyword>
<sequence length="272" mass="28387">MENIEKKSTELADVATVMKQIYAPTLLAGKVALVTGGSRGIGKAIALAFGALGAKVIINYAGNAQAAEATVGEIVRSGGIATCVQFDVSDFNLVQDTVKALEKEHGSIEILVNNAGVSRDNLFVKFKEEEWDNTLDTNLKGTFNCSRALAMSMMRKRAGKIINISSVVGLTGNAGQSAYAASKAGVIGFTKALALELAGRNVQINAIAPGYISTDMTSALSNEVLAKIIEKIPVQKVGDPIEVAKAAVFLASPSSSYMTGQTLAVDGGMTMH</sequence>
<dbReference type="SUPFAM" id="SSF51735">
    <property type="entry name" value="NAD(P)-binding Rossmann-fold domains"/>
    <property type="match status" value="1"/>
</dbReference>
<evidence type="ECO:0000256" key="5">
    <source>
        <dbReference type="ARBA" id="ARBA00048508"/>
    </source>
</evidence>
<dbReference type="PRINTS" id="PR00081">
    <property type="entry name" value="GDHRDH"/>
</dbReference>
<dbReference type="Proteomes" id="UP000291236">
    <property type="component" value="Chromosome"/>
</dbReference>
<dbReference type="NCBIfam" id="TIGR01830">
    <property type="entry name" value="3oxo_ACP_reduc"/>
    <property type="match status" value="1"/>
</dbReference>
<protein>
    <recommendedName>
        <fullName evidence="8">3-oxoacyl-[acyl-carrier-protein] reductase</fullName>
        <ecNumber evidence="8">1.1.1.100</ecNumber>
    </recommendedName>
</protein>
<evidence type="ECO:0000256" key="8">
    <source>
        <dbReference type="RuleBase" id="RU366074"/>
    </source>
</evidence>
<feature type="active site" description="Proton acceptor" evidence="6">
    <location>
        <position position="179"/>
    </location>
</feature>
<dbReference type="NCBIfam" id="NF005559">
    <property type="entry name" value="PRK07231.1"/>
    <property type="match status" value="1"/>
</dbReference>
<dbReference type="EMBL" id="AP019368">
    <property type="protein sequence ID" value="BBH54393.1"/>
    <property type="molecule type" value="Genomic_DNA"/>
</dbReference>
<keyword evidence="8" id="KW-0444">Lipid biosynthesis</keyword>
<evidence type="ECO:0000256" key="7">
    <source>
        <dbReference type="PIRSR" id="PIRSR611284-2"/>
    </source>
</evidence>
<feature type="binding site" evidence="7">
    <location>
        <position position="114"/>
    </location>
    <ligand>
        <name>NADP(+)</name>
        <dbReference type="ChEBI" id="CHEBI:58349"/>
    </ligand>
</feature>
<feature type="binding site" evidence="7">
    <location>
        <begin position="179"/>
        <end position="183"/>
    </location>
    <ligand>
        <name>NADP(+)</name>
        <dbReference type="ChEBI" id="CHEBI:58349"/>
    </ligand>
</feature>
<dbReference type="PANTHER" id="PTHR42879:SF2">
    <property type="entry name" value="3-OXOACYL-[ACYL-CARRIER-PROTEIN] REDUCTASE FABG"/>
    <property type="match status" value="1"/>
</dbReference>
<dbReference type="InterPro" id="IPR011284">
    <property type="entry name" value="3oxo_ACP_reduc"/>
</dbReference>
<evidence type="ECO:0000313" key="11">
    <source>
        <dbReference type="Proteomes" id="UP000291236"/>
    </source>
</evidence>
<evidence type="ECO:0000256" key="1">
    <source>
        <dbReference type="ARBA" id="ARBA00002607"/>
    </source>
</evidence>
<dbReference type="CDD" id="cd05333">
    <property type="entry name" value="BKR_SDR_c"/>
    <property type="match status" value="1"/>
</dbReference>
<dbReference type="Pfam" id="PF13561">
    <property type="entry name" value="adh_short_C2"/>
    <property type="match status" value="1"/>
</dbReference>
<dbReference type="InterPro" id="IPR020904">
    <property type="entry name" value="Sc_DH/Rdtase_CS"/>
</dbReference>
<comment type="similarity">
    <text evidence="2 8">Belongs to the short-chain dehydrogenases/reductases (SDR) family.</text>
</comment>
<accession>A0A4P2VLY8</accession>
<dbReference type="PRINTS" id="PR00080">
    <property type="entry name" value="SDRFAMILY"/>
</dbReference>
<comment type="catalytic activity">
    <reaction evidence="5 8">
        <text>a (3R)-hydroxyacyl-[ACP] + NADP(+) = a 3-oxoacyl-[ACP] + NADPH + H(+)</text>
        <dbReference type="Rhea" id="RHEA:17397"/>
        <dbReference type="Rhea" id="RHEA-COMP:9916"/>
        <dbReference type="Rhea" id="RHEA-COMP:9945"/>
        <dbReference type="ChEBI" id="CHEBI:15378"/>
        <dbReference type="ChEBI" id="CHEBI:57783"/>
        <dbReference type="ChEBI" id="CHEBI:58349"/>
        <dbReference type="ChEBI" id="CHEBI:78776"/>
        <dbReference type="ChEBI" id="CHEBI:78827"/>
        <dbReference type="EC" id="1.1.1.100"/>
    </reaction>
</comment>
<dbReference type="GO" id="GO:0004316">
    <property type="term" value="F:3-oxoacyl-[acyl-carrier-protein] reductase (NADPH) activity"/>
    <property type="evidence" value="ECO:0007669"/>
    <property type="project" value="UniProtKB-UniRule"/>
</dbReference>
<dbReference type="GO" id="GO:0051287">
    <property type="term" value="F:NAD binding"/>
    <property type="evidence" value="ECO:0007669"/>
    <property type="project" value="UniProtKB-UniRule"/>
</dbReference>
<comment type="function">
    <text evidence="1 8">Catalyzes the NADPH-dependent reduction of beta-ketoacyl-ACP substrates to beta-hydroxyacyl-ACP products, the first reductive step in the elongation cycle of fatty acid biosynthesis.</text>
</comment>
<comment type="pathway">
    <text evidence="8">Lipid metabolism; fatty acid biosynthesis.</text>
</comment>
<dbReference type="InterPro" id="IPR036291">
    <property type="entry name" value="NAD(P)-bd_dom_sf"/>
</dbReference>
<evidence type="ECO:0000256" key="2">
    <source>
        <dbReference type="ARBA" id="ARBA00006484"/>
    </source>
</evidence>
<reference evidence="10 11" key="1">
    <citation type="submission" date="2018-12" db="EMBL/GenBank/DDBJ databases">
        <title>Rubrispira sanarue gen. nov., sp., nov., a member of the order Silvanigrellales, isolated from a brackish lake in Hamamatsu Japan.</title>
        <authorList>
            <person name="Maejima Y."/>
            <person name="Iino T."/>
            <person name="Muraguchi Y."/>
            <person name="Fukuda K."/>
            <person name="Nojiri H."/>
            <person name="Ohkuma M."/>
            <person name="Moriuchi R."/>
            <person name="Dohra H."/>
            <person name="Kimbara K."/>
            <person name="Shintani M."/>
        </authorList>
    </citation>
    <scope>NUCLEOTIDE SEQUENCE [LARGE SCALE GENOMIC DNA]</scope>
    <source>
        <strain evidence="10 11">RF1110005</strain>
    </source>
</reference>
<dbReference type="InterPro" id="IPR002347">
    <property type="entry name" value="SDR_fam"/>
</dbReference>
<name>A0A4P2VLY8_FLUSA</name>
<dbReference type="KEGG" id="sbf:JCM31447_28580"/>
<keyword evidence="8" id="KW-0275">Fatty acid biosynthesis</keyword>
<organism evidence="10 11">
    <name type="scientific">Fluviispira sanaruensis</name>
    <dbReference type="NCBI Taxonomy" id="2493639"/>
    <lineage>
        <taxon>Bacteria</taxon>
        <taxon>Pseudomonadati</taxon>
        <taxon>Bdellovibrionota</taxon>
        <taxon>Oligoflexia</taxon>
        <taxon>Silvanigrellales</taxon>
        <taxon>Silvanigrellaceae</taxon>
        <taxon>Fluviispira</taxon>
    </lineage>
</organism>
<keyword evidence="4 8" id="KW-0560">Oxidoreductase</keyword>
<dbReference type="AlphaFoldDB" id="A0A4P2VLY8"/>
<dbReference type="PANTHER" id="PTHR42879">
    <property type="entry name" value="3-OXOACYL-(ACYL-CARRIER-PROTEIN) REDUCTASE"/>
    <property type="match status" value="1"/>
</dbReference>
<gene>
    <name evidence="10" type="ORF">JCM31447_28580</name>
</gene>
<dbReference type="FunFam" id="3.40.50.720:FF:000115">
    <property type="entry name" value="3-oxoacyl-[acyl-carrier-protein] reductase FabG"/>
    <property type="match status" value="1"/>
</dbReference>
<dbReference type="GO" id="GO:0006633">
    <property type="term" value="P:fatty acid biosynthetic process"/>
    <property type="evidence" value="ECO:0007669"/>
    <property type="project" value="UniProtKB-UniPathway"/>
</dbReference>
<evidence type="ECO:0000256" key="6">
    <source>
        <dbReference type="PIRSR" id="PIRSR611284-1"/>
    </source>
</evidence>
<keyword evidence="11" id="KW-1185">Reference proteome</keyword>
<dbReference type="NCBIfam" id="NF009466">
    <property type="entry name" value="PRK12826.1-2"/>
    <property type="match status" value="1"/>
</dbReference>
<keyword evidence="8" id="KW-0276">Fatty acid metabolism</keyword>
<dbReference type="InterPro" id="IPR050259">
    <property type="entry name" value="SDR"/>
</dbReference>
<keyword evidence="8" id="KW-0443">Lipid metabolism</keyword>
<comment type="subunit">
    <text evidence="8">Homotetramer.</text>
</comment>
<evidence type="ECO:0000259" key="9">
    <source>
        <dbReference type="SMART" id="SM00822"/>
    </source>
</evidence>
<dbReference type="PROSITE" id="PS00061">
    <property type="entry name" value="ADH_SHORT"/>
    <property type="match status" value="1"/>
</dbReference>
<evidence type="ECO:0000313" key="10">
    <source>
        <dbReference type="EMBL" id="BBH54393.1"/>
    </source>
</evidence>
<dbReference type="Gene3D" id="3.40.50.720">
    <property type="entry name" value="NAD(P)-binding Rossmann-like Domain"/>
    <property type="match status" value="1"/>
</dbReference>
<dbReference type="EC" id="1.1.1.100" evidence="8"/>
<feature type="domain" description="Ketoreductase" evidence="9">
    <location>
        <begin position="30"/>
        <end position="210"/>
    </location>
</feature>
<dbReference type="UniPathway" id="UPA00094"/>
<dbReference type="InterPro" id="IPR057326">
    <property type="entry name" value="KR_dom"/>
</dbReference>
<evidence type="ECO:0000256" key="3">
    <source>
        <dbReference type="ARBA" id="ARBA00022857"/>
    </source>
</evidence>
<proteinExistence type="inferred from homology"/>
<evidence type="ECO:0000256" key="4">
    <source>
        <dbReference type="ARBA" id="ARBA00023002"/>
    </source>
</evidence>